<dbReference type="PANTHER" id="PTHR11699">
    <property type="entry name" value="ALDEHYDE DEHYDROGENASE-RELATED"/>
    <property type="match status" value="1"/>
</dbReference>
<evidence type="ECO:0000256" key="4">
    <source>
        <dbReference type="RuleBase" id="RU003345"/>
    </source>
</evidence>
<feature type="domain" description="Aldehyde dehydrogenase" evidence="5">
    <location>
        <begin position="26"/>
        <end position="479"/>
    </location>
</feature>
<comment type="similarity">
    <text evidence="1 4">Belongs to the aldehyde dehydrogenase family.</text>
</comment>
<dbReference type="InterPro" id="IPR016163">
    <property type="entry name" value="Ald_DH_C"/>
</dbReference>
<dbReference type="PROSITE" id="PS00687">
    <property type="entry name" value="ALDEHYDE_DEHYDR_GLU"/>
    <property type="match status" value="1"/>
</dbReference>
<sequence>MAYVTACDRMLIGGELVHGASGDFDESINPATEEVIGRSPQGTREDVDRAFAAADAAWPTWAALTPSQRGARMRAFGEALKARAEEILQVEVADTGNTVTPMRGDVGMAVESLDYYAGLGHELKGETIPATAENLHITLREPYGVVARIAPFNHPLMFAVARTAAALAAGNAVIVKPPETSPLSAMVLAEIAREALPPGVFNIVTGSGATVGDAIVRHPDIKRIAFIGSPQTGRAIQHAAAEVAVKHVTLELGGKNPLIAFPDMDPDVIAAAAVRGMNFTWQGQSCGSTSRLLLHEDIHDAVLSRVIERVATLKIGDPADPDTDMGPVNSRMQHDKVLSFFQTARGDGSRLMIGGKRPSGTRFERGFWVEPTVYADMKPGMRLWQEEVFGPILSVGRWRTVDEAVALANSTEYGLTGAVWTNDIRDALNVARRVRSGHMWINGCSSHFLGVPFGGMKNSGVGREEGIEEMFSYTEAKTINIMLG</sequence>
<dbReference type="InterPro" id="IPR029510">
    <property type="entry name" value="Ald_DH_CS_GLU"/>
</dbReference>
<dbReference type="RefSeq" id="WP_120440416.1">
    <property type="nucleotide sequence ID" value="NZ_CP031078.1"/>
</dbReference>
<reference evidence="7" key="1">
    <citation type="submission" date="2018-07" db="EMBL/GenBank/DDBJ databases">
        <title>Genome Structure of the Opportunistic Pathogen Paracoccus yeei (Alphaproteobacteria) and Identification of Putative Virulence Factors.</title>
        <authorList>
            <person name="Lasek R."/>
            <person name="Szuplewska M."/>
            <person name="Mitura M."/>
            <person name="Decewicz P."/>
            <person name="Chmielowska C."/>
            <person name="Pawlot A."/>
            <person name="Sentkowska D."/>
            <person name="Czarnecki J."/>
            <person name="Bartosik D."/>
        </authorList>
    </citation>
    <scope>NUCLEOTIDE SEQUENCE [LARGE SCALE GENOMIC DNA]</scope>
    <source>
        <strain evidence="7">CCUG 32053</strain>
    </source>
</reference>
<keyword evidence="2 4" id="KW-0560">Oxidoreductase</keyword>
<dbReference type="Pfam" id="PF00171">
    <property type="entry name" value="Aldedh"/>
    <property type="match status" value="1"/>
</dbReference>
<dbReference type="GO" id="GO:0004029">
    <property type="term" value="F:aldehyde dehydrogenase (NAD+) activity"/>
    <property type="evidence" value="ECO:0007669"/>
    <property type="project" value="UniProtKB-EC"/>
</dbReference>
<proteinExistence type="inferred from homology"/>
<evidence type="ECO:0000256" key="3">
    <source>
        <dbReference type="PROSITE-ProRule" id="PRU10007"/>
    </source>
</evidence>
<name>A0A386UHY2_9RHOB</name>
<dbReference type="EMBL" id="CP031078">
    <property type="protein sequence ID" value="AYF00161.1"/>
    <property type="molecule type" value="Genomic_DNA"/>
</dbReference>
<evidence type="ECO:0000313" key="6">
    <source>
        <dbReference type="EMBL" id="AYF00161.1"/>
    </source>
</evidence>
<gene>
    <name evidence="6" type="ORF">PY32053_00476</name>
</gene>
<evidence type="ECO:0000313" key="7">
    <source>
        <dbReference type="Proteomes" id="UP000272010"/>
    </source>
</evidence>
<organism evidence="6 7">
    <name type="scientific">Paracoccus yeei</name>
    <dbReference type="NCBI Taxonomy" id="147645"/>
    <lineage>
        <taxon>Bacteria</taxon>
        <taxon>Pseudomonadati</taxon>
        <taxon>Pseudomonadota</taxon>
        <taxon>Alphaproteobacteria</taxon>
        <taxon>Rhodobacterales</taxon>
        <taxon>Paracoccaceae</taxon>
        <taxon>Paracoccus</taxon>
    </lineage>
</organism>
<dbReference type="Gene3D" id="3.40.309.10">
    <property type="entry name" value="Aldehyde Dehydrogenase, Chain A, domain 2"/>
    <property type="match status" value="1"/>
</dbReference>
<feature type="active site" evidence="3">
    <location>
        <position position="251"/>
    </location>
</feature>
<protein>
    <submittedName>
        <fullName evidence="6">Aldehyde dehydrogenase</fullName>
        <ecNumber evidence="6">1.2.1.3</ecNumber>
    </submittedName>
</protein>
<dbReference type="SUPFAM" id="SSF53720">
    <property type="entry name" value="ALDH-like"/>
    <property type="match status" value="1"/>
</dbReference>
<dbReference type="EC" id="1.2.1.3" evidence="6"/>
<dbReference type="FunFam" id="3.40.605.10:FF:000007">
    <property type="entry name" value="NAD/NADP-dependent betaine aldehyde dehydrogenase"/>
    <property type="match status" value="1"/>
</dbReference>
<evidence type="ECO:0000259" key="5">
    <source>
        <dbReference type="Pfam" id="PF00171"/>
    </source>
</evidence>
<dbReference type="InterPro" id="IPR015590">
    <property type="entry name" value="Aldehyde_DH_dom"/>
</dbReference>
<dbReference type="InterPro" id="IPR016161">
    <property type="entry name" value="Ald_DH/histidinol_DH"/>
</dbReference>
<dbReference type="FunFam" id="3.40.309.10:FF:000012">
    <property type="entry name" value="Betaine aldehyde dehydrogenase"/>
    <property type="match status" value="1"/>
</dbReference>
<evidence type="ECO:0000256" key="2">
    <source>
        <dbReference type="ARBA" id="ARBA00023002"/>
    </source>
</evidence>
<dbReference type="InterPro" id="IPR016162">
    <property type="entry name" value="Ald_DH_N"/>
</dbReference>
<dbReference type="Proteomes" id="UP000272010">
    <property type="component" value="Chromosome"/>
</dbReference>
<evidence type="ECO:0000256" key="1">
    <source>
        <dbReference type="ARBA" id="ARBA00009986"/>
    </source>
</evidence>
<dbReference type="AlphaFoldDB" id="A0A386UHY2"/>
<dbReference type="Gene3D" id="3.40.605.10">
    <property type="entry name" value="Aldehyde Dehydrogenase, Chain A, domain 1"/>
    <property type="match status" value="1"/>
</dbReference>
<accession>A0A386UHY2</accession>